<dbReference type="InterPro" id="IPR051553">
    <property type="entry name" value="Ran_GTPase-activating"/>
</dbReference>
<dbReference type="SUPFAM" id="SSF50985">
    <property type="entry name" value="RCC1/BLIP-II"/>
    <property type="match status" value="1"/>
</dbReference>
<dbReference type="Gene3D" id="2.130.10.30">
    <property type="entry name" value="Regulator of chromosome condensation 1/beta-lactamase-inhibitor protein II"/>
    <property type="match status" value="2"/>
</dbReference>
<dbReference type="InterPro" id="IPR058923">
    <property type="entry name" value="RCC1-like_dom"/>
</dbReference>
<feature type="repeat" description="RCC1" evidence="3">
    <location>
        <begin position="56"/>
        <end position="106"/>
    </location>
</feature>
<dbReference type="PROSITE" id="PS50012">
    <property type="entry name" value="RCC1_3"/>
    <property type="match status" value="7"/>
</dbReference>
<proteinExistence type="predicted"/>
<feature type="repeat" description="RCC1" evidence="3">
    <location>
        <begin position="107"/>
        <end position="157"/>
    </location>
</feature>
<protein>
    <recommendedName>
        <fullName evidence="4">RCC1-like domain-containing protein</fullName>
    </recommendedName>
</protein>
<sequence length="372" mass="40102">MKLFSWGANSHGQLGQNIACEACCVPAEVDLSSLDPASISSIVGGGGHTLALDRTGRAYSCGWNSKGQLGHEKHEVFKFQPIESLYGHRVVLLACGWETSLAIASDGALLVWGSNSFSQLGLPKQEFNSLKSPKRVPVARVKQASLGLRHLSVVTEDGKVFVSGRGSKGQLGILNSSGSSFPEIHTLTQVPGLDNIVSVSCGQHHTLALSHNGKVFVWGDNKFGQLGLDATVQPVLRVPQELCLSGIQGCPTSVNAGWTHSVLRTDKGELMSWGRNTYGQLGNNSREKCDSWKPSVLQSSYLIKQFAIGSEHNLMLTESDEVISWGWNEHGNCGTGTQENVLRPSQVLIDNLWRPTMIGSGACHCFVVAERK</sequence>
<feature type="repeat" description="RCC1" evidence="3">
    <location>
        <begin position="1"/>
        <end position="55"/>
    </location>
</feature>
<dbReference type="PROSITE" id="PS00626">
    <property type="entry name" value="RCC1_2"/>
    <property type="match status" value="1"/>
</dbReference>
<dbReference type="PANTHER" id="PTHR45982">
    <property type="entry name" value="REGULATOR OF CHROMOSOME CONDENSATION"/>
    <property type="match status" value="1"/>
</dbReference>
<keyword evidence="2" id="KW-0677">Repeat</keyword>
<name>A0AAV7X9T3_9NEOP</name>
<keyword evidence="6" id="KW-1185">Reference proteome</keyword>
<dbReference type="InterPro" id="IPR000408">
    <property type="entry name" value="Reg_chr_condens"/>
</dbReference>
<organism evidence="5 6">
    <name type="scientific">Megalurothrips usitatus</name>
    <name type="common">bean blossom thrips</name>
    <dbReference type="NCBI Taxonomy" id="439358"/>
    <lineage>
        <taxon>Eukaryota</taxon>
        <taxon>Metazoa</taxon>
        <taxon>Ecdysozoa</taxon>
        <taxon>Arthropoda</taxon>
        <taxon>Hexapoda</taxon>
        <taxon>Insecta</taxon>
        <taxon>Pterygota</taxon>
        <taxon>Neoptera</taxon>
        <taxon>Paraneoptera</taxon>
        <taxon>Thysanoptera</taxon>
        <taxon>Terebrantia</taxon>
        <taxon>Thripoidea</taxon>
        <taxon>Thripidae</taxon>
        <taxon>Megalurothrips</taxon>
    </lineage>
</organism>
<dbReference type="EMBL" id="JAPTSV010000015">
    <property type="protein sequence ID" value="KAJ1520260.1"/>
    <property type="molecule type" value="Genomic_DNA"/>
</dbReference>
<dbReference type="Pfam" id="PF25390">
    <property type="entry name" value="WD40_RLD"/>
    <property type="match status" value="1"/>
</dbReference>
<reference evidence="5" key="1">
    <citation type="submission" date="2022-12" db="EMBL/GenBank/DDBJ databases">
        <title>Chromosome-level genome assembly of the bean flower thrips Megalurothrips usitatus.</title>
        <authorList>
            <person name="Ma L."/>
            <person name="Liu Q."/>
            <person name="Li H."/>
            <person name="Cai W."/>
        </authorList>
    </citation>
    <scope>NUCLEOTIDE SEQUENCE</scope>
    <source>
        <strain evidence="5">Cailab_2022a</strain>
    </source>
</reference>
<evidence type="ECO:0000259" key="4">
    <source>
        <dbReference type="Pfam" id="PF25390"/>
    </source>
</evidence>
<dbReference type="Proteomes" id="UP001075354">
    <property type="component" value="Chromosome 15"/>
</dbReference>
<keyword evidence="1" id="KW-0344">Guanine-nucleotide releasing factor</keyword>
<dbReference type="PRINTS" id="PR00633">
    <property type="entry name" value="RCCNDNSATION"/>
</dbReference>
<gene>
    <name evidence="5" type="ORF">ONE63_004465</name>
</gene>
<feature type="repeat" description="RCC1" evidence="3">
    <location>
        <begin position="320"/>
        <end position="371"/>
    </location>
</feature>
<evidence type="ECO:0000256" key="3">
    <source>
        <dbReference type="PROSITE-ProRule" id="PRU00235"/>
    </source>
</evidence>
<comment type="caution">
    <text evidence="5">The sequence shown here is derived from an EMBL/GenBank/DDBJ whole genome shotgun (WGS) entry which is preliminary data.</text>
</comment>
<accession>A0AAV7X9T3</accession>
<feature type="repeat" description="RCC1" evidence="3">
    <location>
        <begin position="158"/>
        <end position="212"/>
    </location>
</feature>
<dbReference type="InterPro" id="IPR009091">
    <property type="entry name" value="RCC1/BLIP-II"/>
</dbReference>
<evidence type="ECO:0000313" key="6">
    <source>
        <dbReference type="Proteomes" id="UP001075354"/>
    </source>
</evidence>
<evidence type="ECO:0000313" key="5">
    <source>
        <dbReference type="EMBL" id="KAJ1520260.1"/>
    </source>
</evidence>
<dbReference type="AlphaFoldDB" id="A0AAV7X9T3"/>
<feature type="repeat" description="RCC1" evidence="3">
    <location>
        <begin position="213"/>
        <end position="267"/>
    </location>
</feature>
<evidence type="ECO:0000256" key="1">
    <source>
        <dbReference type="ARBA" id="ARBA00022658"/>
    </source>
</evidence>
<dbReference type="PANTHER" id="PTHR45982:SF1">
    <property type="entry name" value="REGULATOR OF CHROMOSOME CONDENSATION"/>
    <property type="match status" value="1"/>
</dbReference>
<feature type="domain" description="RCC1-like" evidence="4">
    <location>
        <begin position="2"/>
        <end position="367"/>
    </location>
</feature>
<feature type="repeat" description="RCC1" evidence="3">
    <location>
        <begin position="268"/>
        <end position="319"/>
    </location>
</feature>
<evidence type="ECO:0000256" key="2">
    <source>
        <dbReference type="ARBA" id="ARBA00022737"/>
    </source>
</evidence>